<organism evidence="4 5">
    <name type="scientific">Lithospermum erythrorhizon</name>
    <name type="common">Purple gromwell</name>
    <name type="synonym">Lithospermum officinale var. erythrorhizon</name>
    <dbReference type="NCBI Taxonomy" id="34254"/>
    <lineage>
        <taxon>Eukaryota</taxon>
        <taxon>Viridiplantae</taxon>
        <taxon>Streptophyta</taxon>
        <taxon>Embryophyta</taxon>
        <taxon>Tracheophyta</taxon>
        <taxon>Spermatophyta</taxon>
        <taxon>Magnoliopsida</taxon>
        <taxon>eudicotyledons</taxon>
        <taxon>Gunneridae</taxon>
        <taxon>Pentapetalae</taxon>
        <taxon>asterids</taxon>
        <taxon>lamiids</taxon>
        <taxon>Boraginales</taxon>
        <taxon>Boraginaceae</taxon>
        <taxon>Boraginoideae</taxon>
        <taxon>Lithospermeae</taxon>
        <taxon>Lithospermum</taxon>
    </lineage>
</organism>
<evidence type="ECO:0000256" key="2">
    <source>
        <dbReference type="SAM" id="MobiDB-lite"/>
    </source>
</evidence>
<keyword evidence="1" id="KW-0862">Zinc</keyword>
<evidence type="ECO:0000313" key="5">
    <source>
        <dbReference type="Proteomes" id="UP001454036"/>
    </source>
</evidence>
<dbReference type="InterPro" id="IPR001878">
    <property type="entry name" value="Znf_CCHC"/>
</dbReference>
<gene>
    <name evidence="4" type="ORF">LIER_21273</name>
</gene>
<feature type="compositionally biased region" description="Basic and acidic residues" evidence="2">
    <location>
        <begin position="210"/>
        <end position="220"/>
    </location>
</feature>
<dbReference type="Proteomes" id="UP001454036">
    <property type="component" value="Unassembled WGS sequence"/>
</dbReference>
<evidence type="ECO:0000259" key="3">
    <source>
        <dbReference type="PROSITE" id="PS50158"/>
    </source>
</evidence>
<accession>A0AAV3QR62</accession>
<dbReference type="PROSITE" id="PS50158">
    <property type="entry name" value="ZF_CCHC"/>
    <property type="match status" value="1"/>
</dbReference>
<reference evidence="4 5" key="1">
    <citation type="submission" date="2024-01" db="EMBL/GenBank/DDBJ databases">
        <title>The complete chloroplast genome sequence of Lithospermum erythrorhizon: insights into the phylogenetic relationship among Boraginaceae species and the maternal lineages of purple gromwells.</title>
        <authorList>
            <person name="Okada T."/>
            <person name="Watanabe K."/>
        </authorList>
    </citation>
    <scope>NUCLEOTIDE SEQUENCE [LARGE SCALE GENOMIC DNA]</scope>
</reference>
<protein>
    <recommendedName>
        <fullName evidence="3">CCHC-type domain-containing protein</fullName>
    </recommendedName>
</protein>
<evidence type="ECO:0000313" key="4">
    <source>
        <dbReference type="EMBL" id="GAA0166020.1"/>
    </source>
</evidence>
<feature type="compositionally biased region" description="Polar residues" evidence="2">
    <location>
        <begin position="178"/>
        <end position="198"/>
    </location>
</feature>
<feature type="domain" description="CCHC-type" evidence="3">
    <location>
        <begin position="35"/>
        <end position="47"/>
    </location>
</feature>
<keyword evidence="1" id="KW-0479">Metal-binding</keyword>
<feature type="region of interest" description="Disordered" evidence="2">
    <location>
        <begin position="147"/>
        <end position="222"/>
    </location>
</feature>
<evidence type="ECO:0000256" key="1">
    <source>
        <dbReference type="PROSITE-ProRule" id="PRU00047"/>
    </source>
</evidence>
<sequence>MYEKTKIKFSSQGELDFLRMVNGFKNVGCQSDEWYNCGKRGHYAKNCWPKKFKGNIVTSFKNESPTEEDWDLETSFFVEEVDVVDVQGKDLVEEYALSTICEYSCDLKNDEIIDSGCSNHIIGEKVKVSVLPNTQELQEKLQMKLQLGPSQGGDNQTESKDPKLLINGKFQESDVQSKSRSIWRTNIHETPQTMQISSPEEDLPKQSQEQLRRSTRERMPSPKYLDVAFAEVKESTIFEEVLNSRE</sequence>
<dbReference type="InterPro" id="IPR036875">
    <property type="entry name" value="Znf_CCHC_sf"/>
</dbReference>
<dbReference type="SUPFAM" id="SSF57756">
    <property type="entry name" value="Retrovirus zinc finger-like domains"/>
    <property type="match status" value="1"/>
</dbReference>
<proteinExistence type="predicted"/>
<dbReference type="AlphaFoldDB" id="A0AAV3QR62"/>
<dbReference type="GO" id="GO:0008270">
    <property type="term" value="F:zinc ion binding"/>
    <property type="evidence" value="ECO:0007669"/>
    <property type="project" value="UniProtKB-KW"/>
</dbReference>
<dbReference type="GO" id="GO:0003676">
    <property type="term" value="F:nucleic acid binding"/>
    <property type="evidence" value="ECO:0007669"/>
    <property type="project" value="InterPro"/>
</dbReference>
<keyword evidence="5" id="KW-1185">Reference proteome</keyword>
<keyword evidence="1" id="KW-0863">Zinc-finger</keyword>
<comment type="caution">
    <text evidence="4">The sequence shown here is derived from an EMBL/GenBank/DDBJ whole genome shotgun (WGS) entry which is preliminary data.</text>
</comment>
<dbReference type="EMBL" id="BAABME010005573">
    <property type="protein sequence ID" value="GAA0166020.1"/>
    <property type="molecule type" value="Genomic_DNA"/>
</dbReference>
<name>A0AAV3QR62_LITER</name>